<reference evidence="1" key="1">
    <citation type="journal article" date="2015" name="Nature">
        <title>Complex archaea that bridge the gap between prokaryotes and eukaryotes.</title>
        <authorList>
            <person name="Spang A."/>
            <person name="Saw J.H."/>
            <person name="Jorgensen S.L."/>
            <person name="Zaremba-Niedzwiedzka K."/>
            <person name="Martijn J."/>
            <person name="Lind A.E."/>
            <person name="van Eijk R."/>
            <person name="Schleper C."/>
            <person name="Guy L."/>
            <person name="Ettema T.J."/>
        </authorList>
    </citation>
    <scope>NUCLEOTIDE SEQUENCE</scope>
</reference>
<organism evidence="1">
    <name type="scientific">marine sediment metagenome</name>
    <dbReference type="NCBI Taxonomy" id="412755"/>
    <lineage>
        <taxon>unclassified sequences</taxon>
        <taxon>metagenomes</taxon>
        <taxon>ecological metagenomes</taxon>
    </lineage>
</organism>
<dbReference type="AlphaFoldDB" id="A0A0F9MDQ5"/>
<name>A0A0F9MDQ5_9ZZZZ</name>
<dbReference type="EMBL" id="LAZR01010377">
    <property type="protein sequence ID" value="KKM67282.1"/>
    <property type="molecule type" value="Genomic_DNA"/>
</dbReference>
<accession>A0A0F9MDQ5</accession>
<proteinExistence type="predicted"/>
<comment type="caution">
    <text evidence="1">The sequence shown here is derived from an EMBL/GenBank/DDBJ whole genome shotgun (WGS) entry which is preliminary data.</text>
</comment>
<protein>
    <submittedName>
        <fullName evidence="1">Uncharacterized protein</fullName>
    </submittedName>
</protein>
<evidence type="ECO:0000313" key="1">
    <source>
        <dbReference type="EMBL" id="KKM67282.1"/>
    </source>
</evidence>
<sequence length="74" mass="8489">MVEKTKKQTIKKDKVDFCISSSEVTDSTLTMEESDNLVKSMNSGPNEKAKEFSKEALKFYNEMIIKSKDFNQKS</sequence>
<gene>
    <name evidence="1" type="ORF">LCGC14_1472650</name>
</gene>